<keyword evidence="6 9" id="KW-0238">DNA-binding</keyword>
<dbReference type="InterPro" id="IPR000524">
    <property type="entry name" value="Tscrpt_reg_HTH_GntR"/>
</dbReference>
<dbReference type="CDD" id="cd07377">
    <property type="entry name" value="WHTH_GntR"/>
    <property type="match status" value="1"/>
</dbReference>
<evidence type="ECO:0000259" key="8">
    <source>
        <dbReference type="PROSITE" id="PS50949"/>
    </source>
</evidence>
<dbReference type="InterPro" id="IPR036390">
    <property type="entry name" value="WH_DNA-bd_sf"/>
</dbReference>
<keyword evidence="3" id="KW-0032">Aminotransferase</keyword>
<comment type="cofactor">
    <cofactor evidence="1">
        <name>pyridoxal 5'-phosphate</name>
        <dbReference type="ChEBI" id="CHEBI:597326"/>
    </cofactor>
</comment>
<dbReference type="InterPro" id="IPR004839">
    <property type="entry name" value="Aminotransferase_I/II_large"/>
</dbReference>
<dbReference type="Gene3D" id="3.40.640.10">
    <property type="entry name" value="Type I PLP-dependent aspartate aminotransferase-like (Major domain)"/>
    <property type="match status" value="1"/>
</dbReference>
<dbReference type="Proteomes" id="UP001185012">
    <property type="component" value="Unassembled WGS sequence"/>
</dbReference>
<keyword evidence="4" id="KW-0663">Pyridoxal phosphate</keyword>
<feature type="domain" description="HTH gntR-type" evidence="8">
    <location>
        <begin position="11"/>
        <end position="79"/>
    </location>
</feature>
<keyword evidence="7" id="KW-0804">Transcription</keyword>
<dbReference type="CDD" id="cd00609">
    <property type="entry name" value="AAT_like"/>
    <property type="match status" value="1"/>
</dbReference>
<dbReference type="Pfam" id="PF00155">
    <property type="entry name" value="Aminotran_1_2"/>
    <property type="match status" value="1"/>
</dbReference>
<dbReference type="GO" id="GO:0003677">
    <property type="term" value="F:DNA binding"/>
    <property type="evidence" value="ECO:0007669"/>
    <property type="project" value="UniProtKB-KW"/>
</dbReference>
<evidence type="ECO:0000256" key="7">
    <source>
        <dbReference type="ARBA" id="ARBA00023163"/>
    </source>
</evidence>
<dbReference type="EMBL" id="JAVDQG010000006">
    <property type="protein sequence ID" value="MDR6226809.1"/>
    <property type="molecule type" value="Genomic_DNA"/>
</dbReference>
<dbReference type="InterPro" id="IPR015424">
    <property type="entry name" value="PyrdxlP-dep_Trfase"/>
</dbReference>
<name>A0ABU1IRM0_9BACL</name>
<keyword evidence="10" id="KW-1185">Reference proteome</keyword>
<dbReference type="PROSITE" id="PS50949">
    <property type="entry name" value="HTH_GNTR"/>
    <property type="match status" value="1"/>
</dbReference>
<accession>A0ABU1IRM0</accession>
<comment type="similarity">
    <text evidence="2">In the C-terminal section; belongs to the class-I pyridoxal-phosphate-dependent aminotransferase family.</text>
</comment>
<evidence type="ECO:0000313" key="10">
    <source>
        <dbReference type="Proteomes" id="UP001185012"/>
    </source>
</evidence>
<dbReference type="Gene3D" id="1.10.10.10">
    <property type="entry name" value="Winged helix-like DNA-binding domain superfamily/Winged helix DNA-binding domain"/>
    <property type="match status" value="1"/>
</dbReference>
<evidence type="ECO:0000313" key="9">
    <source>
        <dbReference type="EMBL" id="MDR6226809.1"/>
    </source>
</evidence>
<dbReference type="InterPro" id="IPR015421">
    <property type="entry name" value="PyrdxlP-dep_Trfase_major"/>
</dbReference>
<evidence type="ECO:0000256" key="2">
    <source>
        <dbReference type="ARBA" id="ARBA00005384"/>
    </source>
</evidence>
<evidence type="ECO:0000256" key="6">
    <source>
        <dbReference type="ARBA" id="ARBA00023125"/>
    </source>
</evidence>
<dbReference type="SUPFAM" id="SSF46785">
    <property type="entry name" value="Winged helix' DNA-binding domain"/>
    <property type="match status" value="1"/>
</dbReference>
<dbReference type="Pfam" id="PF00392">
    <property type="entry name" value="GntR"/>
    <property type="match status" value="1"/>
</dbReference>
<dbReference type="PANTHER" id="PTHR46577">
    <property type="entry name" value="HTH-TYPE TRANSCRIPTIONAL REGULATORY PROTEIN GABR"/>
    <property type="match status" value="1"/>
</dbReference>
<sequence length="487" mass="54511">MKIDLNRSSKIPLVKQISQALEDRIRSEHLKKGERLSSVRKMANDLGVSPVTVIKAYDLLEKEGLVTRVHGKGTFVYGEAESKACLYHQPAQTITDYMHRSQYLMYTQRRKRVDLSSSTVQTELLPLPALLESVQHLMEKEPEVLCQYGDIKGDGELRKAASNYLTYQGVSVDSNELLITNGSQQGIDLVARCFLRPGDVVITEETTYSAAIDTFRGTGATILPVPMDRDGLRVDKLTALCDTYQPRLIYTIPTFHNPTGTVMSLKRRGQLLQLAESIPCLIVEDDPWSEIYFDDPPPPSIKSLDSTGNVIYLKGLSKILSPGCRIGLLAASGPVLKRLLIAKTNSDLGSPLLTQRAILPLLQAKKTQTYFQQLRKALKERRDLVVRCLQEHAPPGIDWLIPSGGFNLWLTLPRETNAHDLLHHTEKENISFLPGSACFSSDPSYHCLRISFSSAPNDILYSSIKEFCRILTDYLEKRPSEGIKPIF</sequence>
<dbReference type="PANTHER" id="PTHR46577:SF2">
    <property type="entry name" value="TRANSCRIPTIONAL REGULATORY PROTEIN"/>
    <property type="match status" value="1"/>
</dbReference>
<dbReference type="InterPro" id="IPR051446">
    <property type="entry name" value="HTH_trans_reg/aminotransferase"/>
</dbReference>
<protein>
    <submittedName>
        <fullName evidence="9">DNA-binding transcriptional MocR family regulator</fullName>
    </submittedName>
</protein>
<evidence type="ECO:0000256" key="1">
    <source>
        <dbReference type="ARBA" id="ARBA00001933"/>
    </source>
</evidence>
<dbReference type="InterPro" id="IPR015422">
    <property type="entry name" value="PyrdxlP-dep_Trfase_small"/>
</dbReference>
<dbReference type="InterPro" id="IPR036388">
    <property type="entry name" value="WH-like_DNA-bd_sf"/>
</dbReference>
<dbReference type="SUPFAM" id="SSF53383">
    <property type="entry name" value="PLP-dependent transferases"/>
    <property type="match status" value="1"/>
</dbReference>
<evidence type="ECO:0000256" key="4">
    <source>
        <dbReference type="ARBA" id="ARBA00022898"/>
    </source>
</evidence>
<dbReference type="Gene3D" id="3.90.1150.10">
    <property type="entry name" value="Aspartate Aminotransferase, domain 1"/>
    <property type="match status" value="1"/>
</dbReference>
<keyword evidence="3" id="KW-0808">Transferase</keyword>
<dbReference type="SMART" id="SM00345">
    <property type="entry name" value="HTH_GNTR"/>
    <property type="match status" value="1"/>
</dbReference>
<dbReference type="RefSeq" id="WP_309867209.1">
    <property type="nucleotide sequence ID" value="NZ_JAVDQG010000006.1"/>
</dbReference>
<organism evidence="9 10">
    <name type="scientific">Desmospora profundinema</name>
    <dbReference type="NCBI Taxonomy" id="1571184"/>
    <lineage>
        <taxon>Bacteria</taxon>
        <taxon>Bacillati</taxon>
        <taxon>Bacillota</taxon>
        <taxon>Bacilli</taxon>
        <taxon>Bacillales</taxon>
        <taxon>Thermoactinomycetaceae</taxon>
        <taxon>Desmospora</taxon>
    </lineage>
</organism>
<evidence type="ECO:0000256" key="5">
    <source>
        <dbReference type="ARBA" id="ARBA00023015"/>
    </source>
</evidence>
<proteinExistence type="inferred from homology"/>
<evidence type="ECO:0000256" key="3">
    <source>
        <dbReference type="ARBA" id="ARBA00022576"/>
    </source>
</evidence>
<gene>
    <name evidence="9" type="ORF">JOE21_002819</name>
</gene>
<keyword evidence="5" id="KW-0805">Transcription regulation</keyword>
<reference evidence="9 10" key="1">
    <citation type="submission" date="2023-07" db="EMBL/GenBank/DDBJ databases">
        <title>Genomic Encyclopedia of Type Strains, Phase IV (KMG-IV): sequencing the most valuable type-strain genomes for metagenomic binning, comparative biology and taxonomic classification.</title>
        <authorList>
            <person name="Goeker M."/>
        </authorList>
    </citation>
    <scope>NUCLEOTIDE SEQUENCE [LARGE SCALE GENOMIC DNA]</scope>
    <source>
        <strain evidence="9 10">DSM 45903</strain>
    </source>
</reference>
<comment type="caution">
    <text evidence="9">The sequence shown here is derived from an EMBL/GenBank/DDBJ whole genome shotgun (WGS) entry which is preliminary data.</text>
</comment>